<name>A0A8T0EQR4_ARGBR</name>
<evidence type="ECO:0000313" key="1">
    <source>
        <dbReference type="EMBL" id="KAF8777624.1"/>
    </source>
</evidence>
<keyword evidence="2" id="KW-1185">Reference proteome</keyword>
<reference evidence="1" key="1">
    <citation type="journal article" date="2020" name="bioRxiv">
        <title>Chromosome-level reference genome of the European wasp spider Argiope bruennichi: a resource for studies on range expansion and evolutionary adaptation.</title>
        <authorList>
            <person name="Sheffer M.M."/>
            <person name="Hoppe A."/>
            <person name="Krehenwinkel H."/>
            <person name="Uhl G."/>
            <person name="Kuss A.W."/>
            <person name="Jensen L."/>
            <person name="Jensen C."/>
            <person name="Gillespie R.G."/>
            <person name="Hoff K.J."/>
            <person name="Prost S."/>
        </authorList>
    </citation>
    <scope>NUCLEOTIDE SEQUENCE</scope>
</reference>
<evidence type="ECO:0000313" key="2">
    <source>
        <dbReference type="Proteomes" id="UP000807504"/>
    </source>
</evidence>
<reference evidence="1" key="2">
    <citation type="submission" date="2020-06" db="EMBL/GenBank/DDBJ databases">
        <authorList>
            <person name="Sheffer M."/>
        </authorList>
    </citation>
    <scope>NUCLEOTIDE SEQUENCE</scope>
</reference>
<dbReference type="AlphaFoldDB" id="A0A8T0EQR4"/>
<sequence length="79" mass="9566">MRKLWFRSSGGVVRVCCHQKMYWWLRGLMHELFQNSCRQIAQITAVWISRKRFRFQFGTEVISLFTGRQPRTLNQCHFA</sequence>
<dbReference type="Proteomes" id="UP000807504">
    <property type="component" value="Unassembled WGS sequence"/>
</dbReference>
<accession>A0A8T0EQR4</accession>
<comment type="caution">
    <text evidence="1">The sequence shown here is derived from an EMBL/GenBank/DDBJ whole genome shotgun (WGS) entry which is preliminary data.</text>
</comment>
<proteinExistence type="predicted"/>
<protein>
    <submittedName>
        <fullName evidence="1">Uncharacterized protein</fullName>
    </submittedName>
</protein>
<organism evidence="1 2">
    <name type="scientific">Argiope bruennichi</name>
    <name type="common">Wasp spider</name>
    <name type="synonym">Aranea bruennichi</name>
    <dbReference type="NCBI Taxonomy" id="94029"/>
    <lineage>
        <taxon>Eukaryota</taxon>
        <taxon>Metazoa</taxon>
        <taxon>Ecdysozoa</taxon>
        <taxon>Arthropoda</taxon>
        <taxon>Chelicerata</taxon>
        <taxon>Arachnida</taxon>
        <taxon>Araneae</taxon>
        <taxon>Araneomorphae</taxon>
        <taxon>Entelegynae</taxon>
        <taxon>Araneoidea</taxon>
        <taxon>Araneidae</taxon>
        <taxon>Argiope</taxon>
    </lineage>
</organism>
<dbReference type="EMBL" id="JABXBU010002072">
    <property type="protein sequence ID" value="KAF8777624.1"/>
    <property type="molecule type" value="Genomic_DNA"/>
</dbReference>
<gene>
    <name evidence="1" type="ORF">HNY73_014456</name>
</gene>